<evidence type="ECO:0000313" key="7">
    <source>
        <dbReference type="Proteomes" id="UP001519306"/>
    </source>
</evidence>
<protein>
    <submittedName>
        <fullName evidence="6">Cytidine deaminase</fullName>
    </submittedName>
</protein>
<evidence type="ECO:0000313" key="6">
    <source>
        <dbReference type="EMBL" id="MBP2025028.1"/>
    </source>
</evidence>
<keyword evidence="2" id="KW-0479">Metal-binding</keyword>
<feature type="domain" description="CMP/dCMP-type deaminase" evidence="5">
    <location>
        <begin position="1"/>
        <end position="120"/>
    </location>
</feature>
<dbReference type="Proteomes" id="UP001519306">
    <property type="component" value="Unassembled WGS sequence"/>
</dbReference>
<dbReference type="InterPro" id="IPR016193">
    <property type="entry name" value="Cytidine_deaminase-like"/>
</dbReference>
<dbReference type="PROSITE" id="PS00903">
    <property type="entry name" value="CYT_DCMP_DEAMINASES_1"/>
    <property type="match status" value="1"/>
</dbReference>
<keyword evidence="7" id="KW-1185">Reference proteome</keyword>
<comment type="caution">
    <text evidence="6">The sequence shown here is derived from an EMBL/GenBank/DDBJ whole genome shotgun (WGS) entry which is preliminary data.</text>
</comment>
<evidence type="ECO:0000256" key="4">
    <source>
        <dbReference type="ARBA" id="ARBA00022833"/>
    </source>
</evidence>
<dbReference type="PANTHER" id="PTHR11644">
    <property type="entry name" value="CYTIDINE DEAMINASE"/>
    <property type="match status" value="1"/>
</dbReference>
<dbReference type="RefSeq" id="WP_210060333.1">
    <property type="nucleotide sequence ID" value="NZ_JAGGLJ010000004.1"/>
</dbReference>
<evidence type="ECO:0000259" key="5">
    <source>
        <dbReference type="PROSITE" id="PS51747"/>
    </source>
</evidence>
<dbReference type="InterPro" id="IPR050202">
    <property type="entry name" value="Cyt/Deoxycyt_deaminase"/>
</dbReference>
<keyword evidence="3" id="KW-0378">Hydrolase</keyword>
<evidence type="ECO:0000256" key="2">
    <source>
        <dbReference type="ARBA" id="ARBA00022723"/>
    </source>
</evidence>
<name>A0ABS4KB76_9FIRM</name>
<dbReference type="CDD" id="cd01283">
    <property type="entry name" value="cytidine_deaminase"/>
    <property type="match status" value="1"/>
</dbReference>
<proteinExistence type="inferred from homology"/>
<dbReference type="InterPro" id="IPR016192">
    <property type="entry name" value="APOBEC/CMP_deaminase_Zn-bd"/>
</dbReference>
<dbReference type="Gene3D" id="3.40.140.10">
    <property type="entry name" value="Cytidine Deaminase, domain 2"/>
    <property type="match status" value="1"/>
</dbReference>
<keyword evidence="4" id="KW-0862">Zinc</keyword>
<gene>
    <name evidence="6" type="ORF">J2Z71_000553</name>
</gene>
<evidence type="ECO:0000256" key="1">
    <source>
        <dbReference type="ARBA" id="ARBA00006576"/>
    </source>
</evidence>
<comment type="similarity">
    <text evidence="1">Belongs to the cytidine and deoxycytidylate deaminase family.</text>
</comment>
<dbReference type="InterPro" id="IPR002125">
    <property type="entry name" value="CMP_dCMP_dom"/>
</dbReference>
<dbReference type="SUPFAM" id="SSF53927">
    <property type="entry name" value="Cytidine deaminase-like"/>
    <property type="match status" value="1"/>
</dbReference>
<evidence type="ECO:0000256" key="3">
    <source>
        <dbReference type="ARBA" id="ARBA00022801"/>
    </source>
</evidence>
<accession>A0ABS4KB76</accession>
<organism evidence="6 7">
    <name type="scientific">Peptoniphilus stercorisuis</name>
    <dbReference type="NCBI Taxonomy" id="1436965"/>
    <lineage>
        <taxon>Bacteria</taxon>
        <taxon>Bacillati</taxon>
        <taxon>Bacillota</taxon>
        <taxon>Tissierellia</taxon>
        <taxon>Tissierellales</taxon>
        <taxon>Peptoniphilaceae</taxon>
        <taxon>Peptoniphilus</taxon>
    </lineage>
</organism>
<dbReference type="PROSITE" id="PS51747">
    <property type="entry name" value="CYT_DCMP_DEAMINASES_2"/>
    <property type="match status" value="1"/>
</dbReference>
<sequence length="137" mass="15486">MIDEKIFINLEKIAKELVAPEKLNKYVSIGDVSCALITDKGNIYTGINIDTSCSLGFCAEHSAISEMLKNREYNIKAIVAINENYNPIPPCGRCRELISQISEKNTKTYIKVSKDKILQLKDLLPLDWKDVKKEPII</sequence>
<dbReference type="PANTHER" id="PTHR11644:SF2">
    <property type="entry name" value="CYTIDINE DEAMINASE"/>
    <property type="match status" value="1"/>
</dbReference>
<reference evidence="6 7" key="1">
    <citation type="submission" date="2021-03" db="EMBL/GenBank/DDBJ databases">
        <title>Genomic Encyclopedia of Type Strains, Phase IV (KMG-IV): sequencing the most valuable type-strain genomes for metagenomic binning, comparative biology and taxonomic classification.</title>
        <authorList>
            <person name="Goeker M."/>
        </authorList>
    </citation>
    <scope>NUCLEOTIDE SEQUENCE [LARGE SCALE GENOMIC DNA]</scope>
    <source>
        <strain evidence="6 7">DSM 27563</strain>
    </source>
</reference>
<dbReference type="EMBL" id="JAGGLJ010000004">
    <property type="protein sequence ID" value="MBP2025028.1"/>
    <property type="molecule type" value="Genomic_DNA"/>
</dbReference>
<dbReference type="Pfam" id="PF00383">
    <property type="entry name" value="dCMP_cyt_deam_1"/>
    <property type="match status" value="1"/>
</dbReference>